<dbReference type="InterPro" id="IPR029429">
    <property type="entry name" value="BBS2_Mid"/>
</dbReference>
<keyword evidence="4 7" id="KW-0969">Cilium</keyword>
<dbReference type="InterPro" id="IPR055379">
    <property type="entry name" value="BBS2_pf_dom"/>
</dbReference>
<evidence type="ECO:0000259" key="12">
    <source>
        <dbReference type="Pfam" id="PF23353"/>
    </source>
</evidence>
<dbReference type="AlphaFoldDB" id="A0ABD2XLP3"/>
<keyword evidence="6 7" id="KW-0966">Cell projection</keyword>
<accession>A0ABD2XLP3</accession>
<evidence type="ECO:0000259" key="11">
    <source>
        <dbReference type="Pfam" id="PF23350"/>
    </source>
</evidence>
<evidence type="ECO:0000256" key="7">
    <source>
        <dbReference type="PIRNR" id="PIRNR013684"/>
    </source>
</evidence>
<evidence type="ECO:0000313" key="13">
    <source>
        <dbReference type="EMBL" id="KAL3406187.1"/>
    </source>
</evidence>
<dbReference type="InterPro" id="IPR016616">
    <property type="entry name" value="Bardet-Biedl_syndrome_2_prot"/>
</dbReference>
<proteinExistence type="predicted"/>
<dbReference type="InterPro" id="IPR029430">
    <property type="entry name" value="BBS2_N"/>
</dbReference>
<dbReference type="EMBL" id="JBJJXI010000019">
    <property type="protein sequence ID" value="KAL3406187.1"/>
    <property type="molecule type" value="Genomic_DNA"/>
</dbReference>
<evidence type="ECO:0000256" key="6">
    <source>
        <dbReference type="ARBA" id="ARBA00023273"/>
    </source>
</evidence>
<dbReference type="Pfam" id="PF23353">
    <property type="entry name" value="BBS2_hp"/>
    <property type="match status" value="1"/>
</dbReference>
<feature type="domain" description="BBS2 GAE" evidence="9">
    <location>
        <begin position="373"/>
        <end position="467"/>
    </location>
</feature>
<protein>
    <recommendedName>
        <fullName evidence="7">Bardet-Biedl syndrome 2 protein homolog</fullName>
    </recommendedName>
</protein>
<feature type="domain" description="Ciliary BBSome complex subunit 2 N-terminal" evidence="8">
    <location>
        <begin position="18"/>
        <end position="126"/>
    </location>
</feature>
<evidence type="ECO:0000259" key="8">
    <source>
        <dbReference type="Pfam" id="PF14781"/>
    </source>
</evidence>
<name>A0ABD2XLP3_9HYME</name>
<evidence type="ECO:0000259" key="9">
    <source>
        <dbReference type="Pfam" id="PF14782"/>
    </source>
</evidence>
<feature type="domain" description="Ciliary BBSome complex subunit 2 middle region" evidence="10">
    <location>
        <begin position="165"/>
        <end position="275"/>
    </location>
</feature>
<dbReference type="PANTHER" id="PTHR32465:SF0">
    <property type="entry name" value="BARDET-BIEDL SYNDROME 2 PROTEIN"/>
    <property type="match status" value="1"/>
</dbReference>
<dbReference type="GO" id="GO:0005856">
    <property type="term" value="C:cytoskeleton"/>
    <property type="evidence" value="ECO:0007669"/>
    <property type="project" value="UniProtKB-SubCell"/>
</dbReference>
<reference evidence="13 14" key="1">
    <citation type="journal article" date="2024" name="bioRxiv">
        <title>A reference genome for Trichogramma kaykai: A tiny desert-dwelling parasitoid wasp with competing sex-ratio distorters.</title>
        <authorList>
            <person name="Culotta J."/>
            <person name="Lindsey A.R."/>
        </authorList>
    </citation>
    <scope>NUCLEOTIDE SEQUENCE [LARGE SCALE GENOMIC DNA]</scope>
    <source>
        <strain evidence="13 14">KSX58</strain>
    </source>
</reference>
<sequence>METFTLKLDRRLEPGRVTCGKFDGTHACLAASTSVGNVLIHSPHREAPLEPDFRVLDEHKLTWQGEIAELQIGRQVTAIATGCLDDDERDVLFVGTASHVLAYQVEDNADLFRRELADGAYAIACGKLGWLQQPVLCVGGNCSITLLDRLGEEVFWTVARERVTALAVLDFDGDGANELLSGTRDYYLKAQREDAVLWEAKENAEVVELVPLAERQFAYGTASPASGTLGVYECGRIAWRIKSKHRVVAMRAFDLNNDGKPELVSGWSSGKLDARNAANGQVIFKIQLSAPVAGLIEADYRRTGRCDLVVATVNGEVRGYPSGAVQDTATTQAELYRELLAKKQSLQMELRQRNASESNYFIGSKLAVSIASSNGAVRLGLASGPGLLIHYVMVFAEAVFEGESMVAHPAQPQGELEIALRFPKNGPIDVHVKTCVGSSQEEQTTTQQQCEDDVLMVLELTHQLPAFCMYEAIPRPDEVPPEVDGSELVMDIAERAQRVALWLNQCLVLSAEIEVLDKGPRAGGLEIWLRAMRDQDVHCLRVDAAGKLTLKTRDPAFAGDVVQSLTTYLGLREATAEVRFAAEEQRMLRALDKFKSFKEVESQLQAEQAGTSDLVKNLVVHLEDSRIIEDPAGMRTYLTELKAVNGDLVRDHEIRSKSFGEMLAALKDLNAGVQNAARLRGNFHRSYFFLIDLKYIILFRYVAGKAATNVVQRCRSAIKDENGKALLLALRHG</sequence>
<dbReference type="SUPFAM" id="SSF69318">
    <property type="entry name" value="Integrin alpha N-terminal domain"/>
    <property type="match status" value="1"/>
</dbReference>
<dbReference type="GO" id="GO:0034464">
    <property type="term" value="C:BBSome"/>
    <property type="evidence" value="ECO:0007669"/>
    <property type="project" value="UniProtKB-UniRule"/>
</dbReference>
<keyword evidence="5 7" id="KW-0206">Cytoskeleton</keyword>
<feature type="domain" description="BBS2 platform" evidence="11">
    <location>
        <begin position="470"/>
        <end position="569"/>
    </location>
</feature>
<dbReference type="InterPro" id="IPR055380">
    <property type="entry name" value="BBS2_hp_dom"/>
</dbReference>
<evidence type="ECO:0000256" key="2">
    <source>
        <dbReference type="ARBA" id="ARBA00004245"/>
    </source>
</evidence>
<dbReference type="Pfam" id="PF14782">
    <property type="entry name" value="BBS2_GAE"/>
    <property type="match status" value="1"/>
</dbReference>
<gene>
    <name evidence="13" type="ORF">TKK_001559</name>
</gene>
<dbReference type="PIRSF" id="PIRSF013684">
    <property type="entry name" value="BBS2"/>
    <property type="match status" value="1"/>
</dbReference>
<comment type="subcellular location">
    <subcellularLocation>
        <location evidence="1">Cell projection</location>
        <location evidence="1">Cilium</location>
    </subcellularLocation>
    <subcellularLocation>
        <location evidence="2">Cytoplasm</location>
        <location evidence="2">Cytoskeleton</location>
    </subcellularLocation>
</comment>
<evidence type="ECO:0000256" key="3">
    <source>
        <dbReference type="ARBA" id="ARBA00022490"/>
    </source>
</evidence>
<keyword evidence="14" id="KW-1185">Reference proteome</keyword>
<dbReference type="InterPro" id="IPR028994">
    <property type="entry name" value="Integrin_alpha_N"/>
</dbReference>
<feature type="domain" description="BBS2 hairpin" evidence="12">
    <location>
        <begin position="583"/>
        <end position="678"/>
    </location>
</feature>
<evidence type="ECO:0000256" key="4">
    <source>
        <dbReference type="ARBA" id="ARBA00023069"/>
    </source>
</evidence>
<dbReference type="InterPro" id="IPR029333">
    <property type="entry name" value="BBS2_GAE_dom"/>
</dbReference>
<organism evidence="13 14">
    <name type="scientific">Trichogramma kaykai</name>
    <dbReference type="NCBI Taxonomy" id="54128"/>
    <lineage>
        <taxon>Eukaryota</taxon>
        <taxon>Metazoa</taxon>
        <taxon>Ecdysozoa</taxon>
        <taxon>Arthropoda</taxon>
        <taxon>Hexapoda</taxon>
        <taxon>Insecta</taxon>
        <taxon>Pterygota</taxon>
        <taxon>Neoptera</taxon>
        <taxon>Endopterygota</taxon>
        <taxon>Hymenoptera</taxon>
        <taxon>Apocrita</taxon>
        <taxon>Proctotrupomorpha</taxon>
        <taxon>Chalcidoidea</taxon>
        <taxon>Trichogrammatidae</taxon>
        <taxon>Trichogramma</taxon>
    </lineage>
</organism>
<dbReference type="Proteomes" id="UP001627154">
    <property type="component" value="Unassembled WGS sequence"/>
</dbReference>
<keyword evidence="3 7" id="KW-0963">Cytoplasm</keyword>
<evidence type="ECO:0000259" key="10">
    <source>
        <dbReference type="Pfam" id="PF14783"/>
    </source>
</evidence>
<comment type="caution">
    <text evidence="13">The sequence shown here is derived from an EMBL/GenBank/DDBJ whole genome shotgun (WGS) entry which is preliminary data.</text>
</comment>
<evidence type="ECO:0000313" key="14">
    <source>
        <dbReference type="Proteomes" id="UP001627154"/>
    </source>
</evidence>
<dbReference type="Pfam" id="PF14783">
    <property type="entry name" value="BBS2_Mid"/>
    <property type="match status" value="1"/>
</dbReference>
<evidence type="ECO:0000256" key="5">
    <source>
        <dbReference type="ARBA" id="ARBA00023212"/>
    </source>
</evidence>
<dbReference type="Pfam" id="PF23350">
    <property type="entry name" value="BBS2_pf"/>
    <property type="match status" value="1"/>
</dbReference>
<dbReference type="PANTHER" id="PTHR32465">
    <property type="entry name" value="BARDET-BIEDL SYNDROME 2 PROTEIN"/>
    <property type="match status" value="1"/>
</dbReference>
<evidence type="ECO:0000256" key="1">
    <source>
        <dbReference type="ARBA" id="ARBA00004138"/>
    </source>
</evidence>
<dbReference type="Pfam" id="PF14781">
    <property type="entry name" value="BBS2_N"/>
    <property type="match status" value="1"/>
</dbReference>